<comment type="caution">
    <text evidence="2">The sequence shown here is derived from an EMBL/GenBank/DDBJ whole genome shotgun (WGS) entry which is preliminary data.</text>
</comment>
<organism evidence="2 3">
    <name type="scientific">Archangium lansingense</name>
    <dbReference type="NCBI Taxonomy" id="2995310"/>
    <lineage>
        <taxon>Bacteria</taxon>
        <taxon>Pseudomonadati</taxon>
        <taxon>Myxococcota</taxon>
        <taxon>Myxococcia</taxon>
        <taxon>Myxococcales</taxon>
        <taxon>Cystobacterineae</taxon>
        <taxon>Archangiaceae</taxon>
        <taxon>Archangium</taxon>
    </lineage>
</organism>
<dbReference type="RefSeq" id="WP_267532211.1">
    <property type="nucleotide sequence ID" value="NZ_JAPNKA010000001.1"/>
</dbReference>
<accession>A0ABT3ZUX0</accession>
<evidence type="ECO:0000313" key="3">
    <source>
        <dbReference type="Proteomes" id="UP001207654"/>
    </source>
</evidence>
<protein>
    <submittedName>
        <fullName evidence="2">Uncharacterized protein</fullName>
    </submittedName>
</protein>
<keyword evidence="3" id="KW-1185">Reference proteome</keyword>
<feature type="compositionally biased region" description="Basic and acidic residues" evidence="1">
    <location>
        <begin position="1"/>
        <end position="12"/>
    </location>
</feature>
<evidence type="ECO:0000256" key="1">
    <source>
        <dbReference type="SAM" id="MobiDB-lite"/>
    </source>
</evidence>
<reference evidence="2 3" key="1">
    <citation type="submission" date="2022-11" db="EMBL/GenBank/DDBJ databases">
        <title>Minimal conservation of predation-associated metabolite biosynthetic gene clusters underscores biosynthetic potential of Myxococcota including descriptions for ten novel species: Archangium lansinium sp. nov., Myxococcus landrumus sp. nov., Nannocystis bai.</title>
        <authorList>
            <person name="Ahearne A."/>
            <person name="Stevens C."/>
            <person name="Phillips K."/>
        </authorList>
    </citation>
    <scope>NUCLEOTIDE SEQUENCE [LARGE SCALE GENOMIC DNA]</scope>
    <source>
        <strain evidence="2 3">MIWBW</strain>
    </source>
</reference>
<feature type="region of interest" description="Disordered" evidence="1">
    <location>
        <begin position="1"/>
        <end position="42"/>
    </location>
</feature>
<name>A0ABT3ZUX0_9BACT</name>
<gene>
    <name evidence="2" type="ORF">OV287_01735</name>
</gene>
<proteinExistence type="predicted"/>
<dbReference type="EMBL" id="JAPNKA010000001">
    <property type="protein sequence ID" value="MCY1073195.1"/>
    <property type="molecule type" value="Genomic_DNA"/>
</dbReference>
<dbReference type="Proteomes" id="UP001207654">
    <property type="component" value="Unassembled WGS sequence"/>
</dbReference>
<feature type="compositionally biased region" description="Basic and acidic residues" evidence="1">
    <location>
        <begin position="19"/>
        <end position="29"/>
    </location>
</feature>
<evidence type="ECO:0000313" key="2">
    <source>
        <dbReference type="EMBL" id="MCY1073195.1"/>
    </source>
</evidence>
<sequence>MVYGEEKARDMTRSLLPSRHRDSARAERARIHRSARRQSRVEVAQLTRDPEAFEDLAGLDDDATGDIRYMVCRRRQADKVAPFIRWARAIARPLPQHSRLSHLRGLVPQGVIRDHALFHLSAEKDFEHPAETARKEALRRRWARDRNRPPSWMERGEQAELLRTLLRAPGGHRAFNRFVTGRKLLGQHDVLPFLAAMWGQPRGTRHDRWTQPSGPYANQASSVNKFLRMFKKHRGDVEATVNALELESRAFWMFVLGRPSPYGRPSP</sequence>